<organism evidence="2">
    <name type="scientific">Anguilla anguilla</name>
    <name type="common">European freshwater eel</name>
    <name type="synonym">Muraena anguilla</name>
    <dbReference type="NCBI Taxonomy" id="7936"/>
    <lineage>
        <taxon>Eukaryota</taxon>
        <taxon>Metazoa</taxon>
        <taxon>Chordata</taxon>
        <taxon>Craniata</taxon>
        <taxon>Vertebrata</taxon>
        <taxon>Euteleostomi</taxon>
        <taxon>Actinopterygii</taxon>
        <taxon>Neopterygii</taxon>
        <taxon>Teleostei</taxon>
        <taxon>Anguilliformes</taxon>
        <taxon>Anguillidae</taxon>
        <taxon>Anguilla</taxon>
    </lineage>
</organism>
<sequence>MANNASGYFPNTKSSLPVQVFFSGSCILVQNKSTGYTISAHHRWLMRMLHWCGSCFLMVGYLSTTLIQPNPNLLFLTAFFISLNPIIYFLYVYIIYKSVYNLSFFSYKLKNYKYVYLKSFV</sequence>
<proteinExistence type="predicted"/>
<dbReference type="EMBL" id="GBXM01006286">
    <property type="protein sequence ID" value="JAI02292.1"/>
    <property type="molecule type" value="Transcribed_RNA"/>
</dbReference>
<keyword evidence="1" id="KW-1133">Transmembrane helix</keyword>
<feature type="transmembrane region" description="Helical" evidence="1">
    <location>
        <begin position="48"/>
        <end position="67"/>
    </location>
</feature>
<evidence type="ECO:0000256" key="1">
    <source>
        <dbReference type="SAM" id="Phobius"/>
    </source>
</evidence>
<reference evidence="2" key="1">
    <citation type="submission" date="2014-11" db="EMBL/GenBank/DDBJ databases">
        <authorList>
            <person name="Amaro Gonzalez C."/>
        </authorList>
    </citation>
    <scope>NUCLEOTIDE SEQUENCE</scope>
</reference>
<dbReference type="AlphaFoldDB" id="A0A0E9XIQ2"/>
<accession>A0A0E9XIQ2</accession>
<feature type="transmembrane region" description="Helical" evidence="1">
    <location>
        <begin position="73"/>
        <end position="96"/>
    </location>
</feature>
<reference evidence="2" key="2">
    <citation type="journal article" date="2015" name="Fish Shellfish Immunol.">
        <title>Early steps in the European eel (Anguilla anguilla)-Vibrio vulnificus interaction in the gills: Role of the RtxA13 toxin.</title>
        <authorList>
            <person name="Callol A."/>
            <person name="Pajuelo D."/>
            <person name="Ebbesson L."/>
            <person name="Teles M."/>
            <person name="MacKenzie S."/>
            <person name="Amaro C."/>
        </authorList>
    </citation>
    <scope>NUCLEOTIDE SEQUENCE</scope>
</reference>
<protein>
    <submittedName>
        <fullName evidence="2">Uncharacterized protein</fullName>
    </submittedName>
</protein>
<keyword evidence="1" id="KW-0812">Transmembrane</keyword>
<evidence type="ECO:0000313" key="2">
    <source>
        <dbReference type="EMBL" id="JAI02292.1"/>
    </source>
</evidence>
<name>A0A0E9XIQ2_ANGAN</name>
<keyword evidence="1" id="KW-0472">Membrane</keyword>